<dbReference type="NCBIfam" id="TIGR00350">
    <property type="entry name" value="lytR_cpsA_psr"/>
    <property type="match status" value="1"/>
</dbReference>
<feature type="compositionally biased region" description="Basic and acidic residues" evidence="2">
    <location>
        <begin position="13"/>
        <end position="25"/>
    </location>
</feature>
<dbReference type="InterPro" id="IPR004474">
    <property type="entry name" value="LytR_CpsA_psr"/>
</dbReference>
<keyword evidence="6" id="KW-1185">Reference proteome</keyword>
<protein>
    <submittedName>
        <fullName evidence="5">Transcriptional attenuator, LytR family</fullName>
    </submittedName>
</protein>
<dbReference type="AlphaFoldDB" id="A0A1H3KN78"/>
<dbReference type="PANTHER" id="PTHR33392">
    <property type="entry name" value="POLYISOPRENYL-TEICHOIC ACID--PEPTIDOGLYCAN TEICHOIC ACID TRANSFERASE TAGU"/>
    <property type="match status" value="1"/>
</dbReference>
<organism evidence="5 6">
    <name type="scientific">Asanoa ishikariensis</name>
    <dbReference type="NCBI Taxonomy" id="137265"/>
    <lineage>
        <taxon>Bacteria</taxon>
        <taxon>Bacillati</taxon>
        <taxon>Actinomycetota</taxon>
        <taxon>Actinomycetes</taxon>
        <taxon>Micromonosporales</taxon>
        <taxon>Micromonosporaceae</taxon>
        <taxon>Asanoa</taxon>
    </lineage>
</organism>
<dbReference type="STRING" id="137265.SAMN05421684_0216"/>
<feature type="transmembrane region" description="Helical" evidence="3">
    <location>
        <begin position="37"/>
        <end position="59"/>
    </location>
</feature>
<evidence type="ECO:0000256" key="3">
    <source>
        <dbReference type="SAM" id="Phobius"/>
    </source>
</evidence>
<sequence>MAAAGSGGAIPSADRKRDKRPRAPDGARAARPRWAKIFIVVGIALAVLAGLSLGGLKFLSARLEDALHKADLLDSGARTGSGELTGPLNYLLIGSDQRPTSPNSHRADSIVIVHIPAGLDRAYLISIPRDLRVTIPPYPQGQYKGGQDKINAAFQYGQSDGAKLLSATVTNLTGVRFDGAAIVDFTGFQRVVDLLGGVDVCVDRQVKSIHTGHIFPMGCYRMDGAQSLDYARQRYGLPRGDYDRQRHQQQILKAIAQKLTDPTVLANPLKLDQTIRAIGGTMTVDTNGVPLNDLVLALRHIRADNVYGIRMPSTGARIDGTSYNVLTSDADGLFKAIREGDVAGWAAANPKWVNHI</sequence>
<feature type="region of interest" description="Disordered" evidence="2">
    <location>
        <begin position="1"/>
        <end position="27"/>
    </location>
</feature>
<dbReference type="InterPro" id="IPR050922">
    <property type="entry name" value="LytR/CpsA/Psr_CW_biosynth"/>
</dbReference>
<evidence type="ECO:0000256" key="2">
    <source>
        <dbReference type="SAM" id="MobiDB-lite"/>
    </source>
</evidence>
<proteinExistence type="inferred from homology"/>
<keyword evidence="3" id="KW-1133">Transmembrane helix</keyword>
<evidence type="ECO:0000313" key="5">
    <source>
        <dbReference type="EMBL" id="SDY53044.1"/>
    </source>
</evidence>
<keyword evidence="3" id="KW-0472">Membrane</keyword>
<feature type="domain" description="Cell envelope-related transcriptional attenuator" evidence="4">
    <location>
        <begin position="106"/>
        <end position="260"/>
    </location>
</feature>
<name>A0A1H3KN78_9ACTN</name>
<accession>A0A1H3KN78</accession>
<reference evidence="6" key="1">
    <citation type="submission" date="2016-10" db="EMBL/GenBank/DDBJ databases">
        <authorList>
            <person name="Varghese N."/>
            <person name="Submissions S."/>
        </authorList>
    </citation>
    <scope>NUCLEOTIDE SEQUENCE [LARGE SCALE GENOMIC DNA]</scope>
    <source>
        <strain evidence="6">DSM 44718</strain>
    </source>
</reference>
<evidence type="ECO:0000313" key="6">
    <source>
        <dbReference type="Proteomes" id="UP000199632"/>
    </source>
</evidence>
<dbReference type="Pfam" id="PF03816">
    <property type="entry name" value="LytR_cpsA_psr"/>
    <property type="match status" value="1"/>
</dbReference>
<keyword evidence="3" id="KW-0812">Transmembrane</keyword>
<gene>
    <name evidence="5" type="ORF">SAMN05421684_0216</name>
</gene>
<dbReference type="EMBL" id="FNQB01000001">
    <property type="protein sequence ID" value="SDY53044.1"/>
    <property type="molecule type" value="Genomic_DNA"/>
</dbReference>
<dbReference type="Proteomes" id="UP000199632">
    <property type="component" value="Unassembled WGS sequence"/>
</dbReference>
<evidence type="ECO:0000259" key="4">
    <source>
        <dbReference type="Pfam" id="PF03816"/>
    </source>
</evidence>
<dbReference type="Gene3D" id="3.40.630.190">
    <property type="entry name" value="LCP protein"/>
    <property type="match status" value="1"/>
</dbReference>
<comment type="similarity">
    <text evidence="1">Belongs to the LytR/CpsA/Psr (LCP) family.</text>
</comment>
<dbReference type="PANTHER" id="PTHR33392:SF6">
    <property type="entry name" value="POLYISOPRENYL-TEICHOIC ACID--PEPTIDOGLYCAN TEICHOIC ACID TRANSFERASE TAGU"/>
    <property type="match status" value="1"/>
</dbReference>
<evidence type="ECO:0000256" key="1">
    <source>
        <dbReference type="ARBA" id="ARBA00006068"/>
    </source>
</evidence>